<feature type="non-terminal residue" evidence="2">
    <location>
        <position position="258"/>
    </location>
</feature>
<feature type="compositionally biased region" description="Pro residues" evidence="1">
    <location>
        <begin position="138"/>
        <end position="162"/>
    </location>
</feature>
<gene>
    <name evidence="2" type="ORF">Agub_g15982</name>
</gene>
<feature type="compositionally biased region" description="Low complexity" evidence="1">
    <location>
        <begin position="163"/>
        <end position="173"/>
    </location>
</feature>
<evidence type="ECO:0000313" key="3">
    <source>
        <dbReference type="Proteomes" id="UP001054857"/>
    </source>
</evidence>
<sequence>MKRRTEDVWRRKAISKKAKKNGRRPIAIYEDDEEEEEEELSYQPKRRTTERGRMAPANEARQQRHVTAAEPPGLYSRPALFRTAWDSPSSHQLSLAAMDVDSDQEDGYGTPPPAPRQRYQRQQLPQPAQRQQPQRQPLSPPPPPQRQQQQPTPPPQLRPHPQPVQNHQQRQQQAPPPPLPQQQRQQPSRLCKPRKNRYRTIGSGRLDPLHLHHNVSSSSPRRRRSCDHTPSRYKTNGSRHPHLPHRSASHRSRLNSNG</sequence>
<feature type="compositionally biased region" description="Acidic residues" evidence="1">
    <location>
        <begin position="29"/>
        <end position="40"/>
    </location>
</feature>
<evidence type="ECO:0000313" key="2">
    <source>
        <dbReference type="EMBL" id="GFR53225.1"/>
    </source>
</evidence>
<feature type="compositionally biased region" description="Low complexity" evidence="1">
    <location>
        <begin position="116"/>
        <end position="137"/>
    </location>
</feature>
<reference evidence="2 3" key="1">
    <citation type="journal article" date="2021" name="Sci. Rep.">
        <title>Genome sequencing of the multicellular alga Astrephomene provides insights into convergent evolution of germ-soma differentiation.</title>
        <authorList>
            <person name="Yamashita S."/>
            <person name="Yamamoto K."/>
            <person name="Matsuzaki R."/>
            <person name="Suzuki S."/>
            <person name="Yamaguchi H."/>
            <person name="Hirooka S."/>
            <person name="Minakuchi Y."/>
            <person name="Miyagishima S."/>
            <person name="Kawachi M."/>
            <person name="Toyoda A."/>
            <person name="Nozaki H."/>
        </authorList>
    </citation>
    <scope>NUCLEOTIDE SEQUENCE [LARGE SCALE GENOMIC DNA]</scope>
    <source>
        <strain evidence="2 3">NIES-4017</strain>
    </source>
</reference>
<protein>
    <submittedName>
        <fullName evidence="2">Uncharacterized protein</fullName>
    </submittedName>
</protein>
<name>A0AAD3HUK9_9CHLO</name>
<dbReference type="AlphaFoldDB" id="A0AAD3HUK9"/>
<comment type="caution">
    <text evidence="2">The sequence shown here is derived from an EMBL/GenBank/DDBJ whole genome shotgun (WGS) entry which is preliminary data.</text>
</comment>
<organism evidence="2 3">
    <name type="scientific">Astrephomene gubernaculifera</name>
    <dbReference type="NCBI Taxonomy" id="47775"/>
    <lineage>
        <taxon>Eukaryota</taxon>
        <taxon>Viridiplantae</taxon>
        <taxon>Chlorophyta</taxon>
        <taxon>core chlorophytes</taxon>
        <taxon>Chlorophyceae</taxon>
        <taxon>CS clade</taxon>
        <taxon>Chlamydomonadales</taxon>
        <taxon>Astrephomenaceae</taxon>
        <taxon>Astrephomene</taxon>
    </lineage>
</organism>
<evidence type="ECO:0000256" key="1">
    <source>
        <dbReference type="SAM" id="MobiDB-lite"/>
    </source>
</evidence>
<dbReference type="Proteomes" id="UP001054857">
    <property type="component" value="Unassembled WGS sequence"/>
</dbReference>
<feature type="compositionally biased region" description="Basic residues" evidence="1">
    <location>
        <begin position="237"/>
        <end position="258"/>
    </location>
</feature>
<feature type="region of interest" description="Disordered" evidence="1">
    <location>
        <begin position="15"/>
        <end position="258"/>
    </location>
</feature>
<accession>A0AAD3HUK9</accession>
<proteinExistence type="predicted"/>
<keyword evidence="3" id="KW-1185">Reference proteome</keyword>
<dbReference type="EMBL" id="BMAR01000107">
    <property type="protein sequence ID" value="GFR53225.1"/>
    <property type="molecule type" value="Genomic_DNA"/>
</dbReference>